<name>A0A167BU90_9BACL</name>
<dbReference type="Proteomes" id="UP000077134">
    <property type="component" value="Unassembled WGS sequence"/>
</dbReference>
<feature type="domain" description="Thiamine-binding protein" evidence="2">
    <location>
        <begin position="7"/>
        <end position="95"/>
    </location>
</feature>
<evidence type="ECO:0000259" key="2">
    <source>
        <dbReference type="Pfam" id="PF01910"/>
    </source>
</evidence>
<evidence type="ECO:0000313" key="4">
    <source>
        <dbReference type="Proteomes" id="UP000077134"/>
    </source>
</evidence>
<organism evidence="3 4">
    <name type="scientific">Paenibacillus crassostreae</name>
    <dbReference type="NCBI Taxonomy" id="1763538"/>
    <lineage>
        <taxon>Bacteria</taxon>
        <taxon>Bacillati</taxon>
        <taxon>Bacillota</taxon>
        <taxon>Bacilli</taxon>
        <taxon>Bacillales</taxon>
        <taxon>Paenibacillaceae</taxon>
        <taxon>Paenibacillus</taxon>
    </lineage>
</organism>
<dbReference type="InterPro" id="IPR002767">
    <property type="entry name" value="Thiamine_BP"/>
</dbReference>
<dbReference type="Gene3D" id="3.30.70.930">
    <property type="match status" value="1"/>
</dbReference>
<dbReference type="Pfam" id="PF01910">
    <property type="entry name" value="Thiamine_BP"/>
    <property type="match status" value="1"/>
</dbReference>
<dbReference type="NCBIfam" id="TIGR00106">
    <property type="entry name" value="MTH1187 family thiamine-binding protein"/>
    <property type="match status" value="1"/>
</dbReference>
<dbReference type="PANTHER" id="PTHR33777">
    <property type="entry name" value="UPF0045 PROTEIN ECM15"/>
    <property type="match status" value="1"/>
</dbReference>
<comment type="caution">
    <text evidence="3">The sequence shown here is derived from an EMBL/GenBank/DDBJ whole genome shotgun (WGS) entry which is preliminary data.</text>
</comment>
<dbReference type="RefSeq" id="WP_068659976.1">
    <property type="nucleotide sequence ID" value="NZ_CP017770.1"/>
</dbReference>
<dbReference type="PANTHER" id="PTHR33777:SF1">
    <property type="entry name" value="UPF0045 PROTEIN ECM15"/>
    <property type="match status" value="1"/>
</dbReference>
<comment type="similarity">
    <text evidence="1">Belongs to the UPF0045 family.</text>
</comment>
<protein>
    <recommendedName>
        <fullName evidence="2">Thiamine-binding protein domain-containing protein</fullName>
    </recommendedName>
</protein>
<dbReference type="InterPro" id="IPR051614">
    <property type="entry name" value="UPF0045_domain"/>
</dbReference>
<dbReference type="KEGG" id="pcx:LPB68_09810"/>
<dbReference type="EMBL" id="LSFN01000035">
    <property type="protein sequence ID" value="OAB72450.1"/>
    <property type="molecule type" value="Genomic_DNA"/>
</dbReference>
<evidence type="ECO:0000313" key="3">
    <source>
        <dbReference type="EMBL" id="OAB72450.1"/>
    </source>
</evidence>
<evidence type="ECO:0000256" key="1">
    <source>
        <dbReference type="ARBA" id="ARBA00010272"/>
    </source>
</evidence>
<dbReference type="SUPFAM" id="SSF89957">
    <property type="entry name" value="MTH1187/YkoF-like"/>
    <property type="match status" value="1"/>
</dbReference>
<dbReference type="OrthoDB" id="5886358at2"/>
<accession>A0A167BU90</accession>
<keyword evidence="4" id="KW-1185">Reference proteome</keyword>
<dbReference type="InterPro" id="IPR029756">
    <property type="entry name" value="MTH1187/YkoF-like"/>
</dbReference>
<proteinExistence type="inferred from homology"/>
<dbReference type="STRING" id="1763538.LPB68_09810"/>
<dbReference type="AlphaFoldDB" id="A0A167BU90"/>
<reference evidence="3 4" key="1">
    <citation type="submission" date="2016-02" db="EMBL/GenBank/DDBJ databases">
        <title>Paenibacillus sp. LPB0068, isolated from Crassostrea gigas.</title>
        <authorList>
            <person name="Shin S.-K."/>
            <person name="Yi H."/>
        </authorList>
    </citation>
    <scope>NUCLEOTIDE SEQUENCE [LARGE SCALE GENOMIC DNA]</scope>
    <source>
        <strain evidence="3 4">LPB0068</strain>
    </source>
</reference>
<sequence>MANTLLSIQVIPKTPGNEDSIPYVDRAIEVIQQSGVKHEVHPLETTMEGELGELLDIVKKMHEALVEAGSPSIISQIKIAHNPKGISMEKLTEKYRPSTAQD</sequence>
<gene>
    <name evidence="3" type="ORF">PNBC_16255</name>
</gene>
<dbReference type="GO" id="GO:0005829">
    <property type="term" value="C:cytosol"/>
    <property type="evidence" value="ECO:0007669"/>
    <property type="project" value="TreeGrafter"/>
</dbReference>